<protein>
    <recommendedName>
        <fullName evidence="3">Type VI secretion system protein ImpH</fullName>
    </recommendedName>
</protein>
<sequence length="330" mass="36607">METDTRESSHALEAIVAQACDYHFHQLVEVILNQEGAGHTDLRPSWLKLRPCDWLSFPASDVKRVNILEDQNVEVEATFAGFYGVDAPLPQYFLEDVTHQDEVGKRIQTFLDVFNNQTYWLLHQGWRKFRLLQEAGENNLFQRLASAQTGTYFNRLTTAVATPGALASRCRSAAGIENILREALALPELDVDDDVISQVPVDEELTLDGQQALGHDTFLGQQMSVLGQRVDVHTGEVDGSKGQALQPEGDLGQRLGALLQQYLPAGVDYQVQITLPSSERPPLQLGHSASRLGQAMALGEDVKEPCQLTFSKDHYQRALRQGEDAMPEAA</sequence>
<accession>A0A918N5J9</accession>
<evidence type="ECO:0000313" key="2">
    <source>
        <dbReference type="Proteomes" id="UP000626148"/>
    </source>
</evidence>
<name>A0A918N5J9_9GAMM</name>
<dbReference type="Pfam" id="PF06996">
    <property type="entry name" value="T6SS_TssG"/>
    <property type="match status" value="1"/>
</dbReference>
<dbReference type="PANTHER" id="PTHR35564:SF3">
    <property type="entry name" value="TYPE VI SECRETION SYSTEM BASEPLATE SUBUNIT TSSG"/>
    <property type="match status" value="1"/>
</dbReference>
<dbReference type="RefSeq" id="WP_189606631.1">
    <property type="nucleotide sequence ID" value="NZ_BMXR01000001.1"/>
</dbReference>
<dbReference type="InterPro" id="IPR010732">
    <property type="entry name" value="T6SS_TssG-like"/>
</dbReference>
<dbReference type="EMBL" id="BMXR01000001">
    <property type="protein sequence ID" value="GGX39266.1"/>
    <property type="molecule type" value="Genomic_DNA"/>
</dbReference>
<gene>
    <name evidence="1" type="ORF">GCM10007392_02010</name>
</gene>
<evidence type="ECO:0000313" key="1">
    <source>
        <dbReference type="EMBL" id="GGX39266.1"/>
    </source>
</evidence>
<evidence type="ECO:0008006" key="3">
    <source>
        <dbReference type="Google" id="ProtNLM"/>
    </source>
</evidence>
<dbReference type="Proteomes" id="UP000626148">
    <property type="component" value="Unassembled WGS sequence"/>
</dbReference>
<dbReference type="AlphaFoldDB" id="A0A918N5J9"/>
<proteinExistence type="predicted"/>
<dbReference type="PANTHER" id="PTHR35564">
    <property type="match status" value="1"/>
</dbReference>
<keyword evidence="2" id="KW-1185">Reference proteome</keyword>
<organism evidence="1 2">
    <name type="scientific">Saccharospirillum salsuginis</name>
    <dbReference type="NCBI Taxonomy" id="418750"/>
    <lineage>
        <taxon>Bacteria</taxon>
        <taxon>Pseudomonadati</taxon>
        <taxon>Pseudomonadota</taxon>
        <taxon>Gammaproteobacteria</taxon>
        <taxon>Oceanospirillales</taxon>
        <taxon>Saccharospirillaceae</taxon>
        <taxon>Saccharospirillum</taxon>
    </lineage>
</organism>
<reference evidence="1" key="1">
    <citation type="journal article" date="2014" name="Int. J. Syst. Evol. Microbiol.">
        <title>Complete genome sequence of Corynebacterium casei LMG S-19264T (=DSM 44701T), isolated from a smear-ripened cheese.</title>
        <authorList>
            <consortium name="US DOE Joint Genome Institute (JGI-PGF)"/>
            <person name="Walter F."/>
            <person name="Albersmeier A."/>
            <person name="Kalinowski J."/>
            <person name="Ruckert C."/>
        </authorList>
    </citation>
    <scope>NUCLEOTIDE SEQUENCE</scope>
    <source>
        <strain evidence="1">KCTC 22169</strain>
    </source>
</reference>
<comment type="caution">
    <text evidence="1">The sequence shown here is derived from an EMBL/GenBank/DDBJ whole genome shotgun (WGS) entry which is preliminary data.</text>
</comment>
<reference evidence="1" key="2">
    <citation type="submission" date="2020-09" db="EMBL/GenBank/DDBJ databases">
        <authorList>
            <person name="Sun Q."/>
            <person name="Kim S."/>
        </authorList>
    </citation>
    <scope>NUCLEOTIDE SEQUENCE</scope>
    <source>
        <strain evidence="1">KCTC 22169</strain>
    </source>
</reference>